<dbReference type="Ensembl" id="ENST00000647057.1">
    <property type="protein sequence ID" value="ENSP00000494757.1"/>
    <property type="gene ID" value="ENSG00000099956.21"/>
</dbReference>
<feature type="region of interest" description="Disordered" evidence="1">
    <location>
        <begin position="57"/>
        <end position="78"/>
    </location>
</feature>
<dbReference type="AlphaFoldDB" id="A0A2R8YDN6"/>
<protein>
    <submittedName>
        <fullName evidence="2">SWI/SNF related BAF chromatin remodeling complex subunit B1</fullName>
    </submittedName>
    <submittedName>
        <fullName evidence="2">SWI/SNF related, matrix associated, actin dependent regulator of chromatin, subfamily b, member 1</fullName>
    </submittedName>
</protein>
<dbReference type="Bgee" id="ENSG00000099956">
    <property type="expression patterns" value="Expressed in ganglionic eminence and 143 other cell types or tissues"/>
</dbReference>
<keyword evidence="3" id="KW-1185">Reference proteome</keyword>
<name>A0A2R8YDN6_HUMAN</name>
<organism evidence="2 3">
    <name type="scientific">Homo sapiens</name>
    <name type="common">Human</name>
    <dbReference type="NCBI Taxonomy" id="9606"/>
    <lineage>
        <taxon>Eukaryota</taxon>
        <taxon>Metazoa</taxon>
        <taxon>Chordata</taxon>
        <taxon>Craniata</taxon>
        <taxon>Vertebrata</taxon>
        <taxon>Euteleostomi</taxon>
        <taxon>Mammalia</taxon>
        <taxon>Eutheria</taxon>
        <taxon>Euarchontoglires</taxon>
        <taxon>Primates</taxon>
        <taxon>Haplorrhini</taxon>
        <taxon>Catarrhini</taxon>
        <taxon>Hominidae</taxon>
        <taxon>Homo</taxon>
    </lineage>
</organism>
<evidence type="ECO:0007829" key="4">
    <source>
        <dbReference type="PeptideAtlas" id="A0A2R8YDN6"/>
    </source>
</evidence>
<dbReference type="Proteomes" id="UP000005640">
    <property type="component" value="Chromosome 22"/>
</dbReference>
<gene>
    <name evidence="2" type="primary">SMARCB1</name>
</gene>
<reference evidence="2" key="5">
    <citation type="submission" date="2025-08" db="UniProtKB">
        <authorList>
            <consortium name="Ensembl"/>
        </authorList>
    </citation>
    <scope>IDENTIFICATION</scope>
</reference>
<dbReference type="ChiTaRS" id="SMARCB1">
    <property type="organism name" value="human"/>
</dbReference>
<dbReference type="HGNC" id="HGNC:11103">
    <property type="gene designation" value="SMARCB1"/>
</dbReference>
<dbReference type="ExpressionAtlas" id="A0A2R8YDN6">
    <property type="expression patterns" value="baseline and differential"/>
</dbReference>
<reference evidence="2" key="6">
    <citation type="submission" date="2025-09" db="UniProtKB">
        <authorList>
            <consortium name="Ensembl"/>
        </authorList>
    </citation>
    <scope>IDENTIFICATION</scope>
</reference>
<dbReference type="EMBL" id="AP000349">
    <property type="status" value="NOT_ANNOTATED_CDS"/>
    <property type="molecule type" value="Genomic_DNA"/>
</dbReference>
<reference evidence="2 3" key="3">
    <citation type="journal article" date="2008" name="Genome Biol.">
        <title>Finishing the finished human chromosome 22 sequence.</title>
        <authorList>
            <person name="Cole C.G."/>
            <person name="McCann O.T."/>
            <person name="Collins J.E."/>
            <person name="Oliver K."/>
            <person name="Willey D."/>
            <person name="Gribble S.M."/>
            <person name="Yang F."/>
            <person name="McLaren K."/>
            <person name="Rogers J."/>
            <person name="Ning Z."/>
            <person name="Beare D.M."/>
            <person name="Dunham I."/>
        </authorList>
    </citation>
    <scope>NUCLEOTIDE SEQUENCE [LARGE SCALE GENOMIC DNA]</scope>
</reference>
<proteinExistence type="evidence at protein level"/>
<keyword evidence="4 5" id="KW-1267">Proteomics identification</keyword>
<reference evidence="6" key="4">
    <citation type="journal article" date="2011" name="BMC Syst. Biol.">
        <title>Initial characterization of the human central proteome.</title>
        <authorList>
            <person name="Burkard T.R."/>
            <person name="Planyavsky M."/>
            <person name="Kaupe I."/>
            <person name="Breitwieser F.P."/>
            <person name="Burckstummer T."/>
            <person name="Bennett K.L."/>
            <person name="Superti-Furga G."/>
            <person name="Colinge J."/>
        </authorList>
    </citation>
    <scope>IDENTIFICATION BY MASS SPECTROMETRY [LARGE SCALE ANALYSIS]</scope>
</reference>
<dbReference type="SMR" id="A0A2R8YDN6"/>
<dbReference type="OpenTargets" id="ENSG00000099956"/>
<dbReference type="EMBL" id="AP000350">
    <property type="status" value="NOT_ANNOTATED_CDS"/>
    <property type="molecule type" value="Genomic_DNA"/>
</dbReference>
<dbReference type="Ensembl" id="ENST00000647057.1">
    <property type="protein sequence ID" value="ENSP00000494757.1"/>
    <property type="gene ID" value="ENSG00000099956.20"/>
</dbReference>
<dbReference type="VEuPathDB" id="HostDB:ENSG00000099956"/>
<evidence type="ECO:0007829" key="6">
    <source>
        <dbReference type="PubMed" id="21269460"/>
    </source>
</evidence>
<feature type="compositionally biased region" description="Basic and acidic residues" evidence="1">
    <location>
        <begin position="61"/>
        <end position="72"/>
    </location>
</feature>
<evidence type="ECO:0000313" key="2">
    <source>
        <dbReference type="Ensembl" id="ENSP00000494757.1"/>
    </source>
</evidence>
<dbReference type="OrthoDB" id="515064at2759"/>
<reference evidence="2 3" key="1">
    <citation type="journal article" date="2001" name="Nature">
        <title>Initial sequencing and analysis of the human genome.</title>
        <authorList>
            <consortium name="International Human Genome Sequencing Consortium"/>
            <person name="Lander E.S."/>
            <person name="Linton L.M."/>
            <person name="Birren B."/>
            <person name="Nusbaum C."/>
            <person name="Zody M.C."/>
            <person name="Baldwin J."/>
            <person name="Devon K."/>
            <person name="Dewar K."/>
            <person name="Doyle M."/>
            <person name="FitzHugh W."/>
            <person name="Funke R."/>
            <person name="Gage D."/>
            <person name="Harris K."/>
            <person name="Heaford A."/>
            <person name="Howland J."/>
            <person name="Kann L."/>
            <person name="Lehoczky J."/>
            <person name="LeVine R."/>
            <person name="McEwan P."/>
            <person name="McKernan K."/>
            <person name="Meldrim J."/>
            <person name="Mesirov J.P."/>
            <person name="Miranda C."/>
            <person name="Morris W."/>
            <person name="Naylor J."/>
            <person name="Raymond C."/>
            <person name="Rosetti M."/>
            <person name="Santos R."/>
            <person name="Sheridan A."/>
            <person name="Sougnez C."/>
            <person name="Stange-Thomann N."/>
            <person name="Stojanovic N."/>
            <person name="Subramanian A."/>
            <person name="Wyman D."/>
            <person name="Rogers J."/>
            <person name="Sulston J."/>
            <person name="Ainscough R."/>
            <person name="Beck S."/>
            <person name="Bentley D."/>
            <person name="Burton J."/>
            <person name="Clee C."/>
            <person name="Carter N."/>
            <person name="Coulson A."/>
            <person name="Deadman R."/>
            <person name="Deloukas P."/>
            <person name="Dunham A."/>
            <person name="Dunham I."/>
            <person name="Durbin R."/>
            <person name="French L."/>
            <person name="Grafham D."/>
            <person name="Gregory S."/>
            <person name="Hubbard T."/>
            <person name="Humphray S."/>
            <person name="Hunt A."/>
            <person name="Jones M."/>
            <person name="Lloyd C."/>
            <person name="McMurray A."/>
            <person name="Matthews L."/>
            <person name="Mercer S."/>
            <person name="Milne S."/>
            <person name="Mullikin J.C."/>
            <person name="Mungall A."/>
            <person name="Plumb R."/>
            <person name="Ross M."/>
            <person name="Shownkeen R."/>
            <person name="Sims S."/>
            <person name="Waterston R.H."/>
            <person name="Wilson R.K."/>
            <person name="Hillier L.W."/>
            <person name="McPherson J.D."/>
            <person name="Marra M.A."/>
            <person name="Mardis E.R."/>
            <person name="Fulton L.A."/>
            <person name="Chinwalla A.T."/>
            <person name="Pepin K.H."/>
            <person name="Gish W.R."/>
            <person name="Chissoe S.L."/>
            <person name="Wendl M.C."/>
            <person name="Delehaunty K.D."/>
            <person name="Miner T.L."/>
            <person name="Delehaunty A."/>
            <person name="Kramer J.B."/>
            <person name="Cook L.L."/>
            <person name="Fulton R.S."/>
            <person name="Johnson D.L."/>
            <person name="Minx P.J."/>
            <person name="Clifton S.W."/>
            <person name="Hawkins T."/>
            <person name="Branscomb E."/>
            <person name="Predki P."/>
            <person name="Richardson P."/>
            <person name="Wenning S."/>
            <person name="Slezak T."/>
            <person name="Doggett N."/>
            <person name="Cheng J.F."/>
            <person name="Olsen A."/>
            <person name="Lucas S."/>
            <person name="Elkin C."/>
            <person name="Uberbacher E."/>
            <person name="Frazier M."/>
            <person name="Gibbs R.A."/>
            <person name="Muzny D.M."/>
            <person name="Scherer S.E."/>
            <person name="Bouck J.B."/>
            <person name="Sodergren E.J."/>
            <person name="Worley K.C."/>
            <person name="Rives C.M."/>
            <person name="Gorrell J.H."/>
            <person name="Metzker M.L."/>
            <person name="Naylor S.L."/>
            <person name="Kucherlapati R.S."/>
            <person name="Nelson D.L."/>
            <person name="Weinstock G.M."/>
            <person name="Sakaki Y."/>
            <person name="Fujiyama A."/>
            <person name="Hattori M."/>
            <person name="Yada T."/>
            <person name="Toyoda A."/>
            <person name="Itoh T."/>
            <person name="Kawagoe C."/>
            <person name="Watanabe H."/>
            <person name="Totoki Y."/>
            <person name="Taylor T."/>
            <person name="Weissenbach J."/>
            <person name="Heilig R."/>
            <person name="Saurin W."/>
            <person name="Artiguenave F."/>
            <person name="Brottier P."/>
            <person name="Bruls T."/>
            <person name="Pelletier E."/>
            <person name="Robert C."/>
            <person name="Wincker P."/>
            <person name="Smith D.R."/>
            <person name="Doucette-Stamm L."/>
            <person name="Rubenfield M."/>
            <person name="Weinstock K."/>
            <person name="Lee H.M."/>
            <person name="Dubois J."/>
            <person name="Rosenthal A."/>
            <person name="Platzer M."/>
            <person name="Nyakatura G."/>
            <person name="Taudien S."/>
            <person name="Rump A."/>
            <person name="Yang H."/>
            <person name="Yu J."/>
            <person name="Wang J."/>
            <person name="Huang G."/>
            <person name="Gu J."/>
            <person name="Hood L."/>
            <person name="Rowen L."/>
            <person name="Madan A."/>
            <person name="Qin S."/>
            <person name="Davis R.W."/>
            <person name="Federspiel N.A."/>
            <person name="Abola A.P."/>
            <person name="Proctor M.J."/>
            <person name="Myers R.M."/>
            <person name="Schmutz J."/>
            <person name="Dickson M."/>
            <person name="Grimwood J."/>
            <person name="Cox D.R."/>
            <person name="Olson M.V."/>
            <person name="Kaul R."/>
            <person name="Raymond C."/>
            <person name="Shimizu N."/>
            <person name="Kawasaki K."/>
            <person name="Minoshima S."/>
            <person name="Evans G.A."/>
            <person name="Athanasiou M."/>
            <person name="Schultz R."/>
            <person name="Roe B.A."/>
            <person name="Chen F."/>
            <person name="Pan H."/>
            <person name="Ramser J."/>
            <person name="Lehrach H."/>
            <person name="Reinhardt R."/>
            <person name="McCombie W.R."/>
            <person name="de la Bastide M."/>
            <person name="Dedhia N."/>
            <person name="Blocker H."/>
            <person name="Hornischer K."/>
            <person name="Nordsiek G."/>
            <person name="Agarwala R."/>
            <person name="Aravind L."/>
            <person name="Bailey J.A."/>
            <person name="Bateman A."/>
            <person name="Batzoglou S."/>
            <person name="Birney E."/>
            <person name="Bork P."/>
            <person name="Brown D.G."/>
            <person name="Burge C.B."/>
            <person name="Cerutti L."/>
            <person name="Chen H.C."/>
            <person name="Church D."/>
            <person name="Clamp M."/>
            <person name="Copley R.R."/>
            <person name="Doerks T."/>
            <person name="Eddy S.R."/>
            <person name="Eichler E.E."/>
            <person name="Furey T.S."/>
            <person name="Galagan J."/>
            <person name="Gilbert J.G."/>
            <person name="Harmon C."/>
            <person name="Hayashizaki Y."/>
            <person name="Haussler D."/>
            <person name="Hermjakob H."/>
            <person name="Hokamp K."/>
            <person name="Jang W."/>
            <person name="Johnson L.S."/>
            <person name="Jones T.A."/>
            <person name="Kasif S."/>
            <person name="Kaspryzk A."/>
            <person name="Kennedy S."/>
            <person name="Kent W.J."/>
            <person name="Kitts P."/>
            <person name="Koonin E.V."/>
            <person name="Korf I."/>
            <person name="Kulp D."/>
            <person name="Lancet D."/>
            <person name="Lowe T.M."/>
            <person name="McLysaght A."/>
            <person name="Mikkelsen T."/>
            <person name="Moran J.V."/>
            <person name="Mulder N."/>
            <person name="Pollara V.J."/>
            <person name="Ponting C.P."/>
            <person name="Schuler G."/>
            <person name="Schultz J."/>
            <person name="Slater G."/>
            <person name="Smit A.F."/>
            <person name="Stupka E."/>
            <person name="Szustakowski J."/>
            <person name="Thierry-Mieg D."/>
            <person name="Thierry-Mieg J."/>
            <person name="Wagner L."/>
            <person name="Wallis J."/>
            <person name="Wheeler R."/>
            <person name="Williams A."/>
            <person name="Wolf Y.I."/>
            <person name="Wolfe K.H."/>
            <person name="Yang S.P."/>
            <person name="Yeh R.F."/>
            <person name="Collins F."/>
            <person name="Guyer M.S."/>
            <person name="Peterson J."/>
            <person name="Felsenfeld A."/>
            <person name="Wetterstrand K.A."/>
            <person name="Patrinos A."/>
            <person name="Morgan M.J."/>
            <person name="de Jong P."/>
            <person name="Catanese J.J."/>
            <person name="Osoegawa K."/>
            <person name="Shizuya H."/>
            <person name="Choi S."/>
            <person name="Chen Y.J."/>
        </authorList>
    </citation>
    <scope>NUCLEOTIDE SEQUENCE [LARGE SCALE GENOMIC DNA]</scope>
</reference>
<dbReference type="GeneTree" id="ENSGT00440000038585"/>
<sequence>MMMMALSKTFGQKPVKFQLEDDGEFYMIGSEGTEGQEEQPVGTHPAQQLPPLRCRAMLHNHQQEPHGPRQEENLPPLL</sequence>
<reference evidence="2 3" key="2">
    <citation type="journal article" date="2004" name="Nature">
        <title>Finishing the euchromatic sequence of the human genome.</title>
        <authorList>
            <consortium name="International Human Genome Sequencing Consortium"/>
        </authorList>
    </citation>
    <scope>NUCLEOTIDE SEQUENCE [LARGE SCALE GENOMIC DNA]</scope>
</reference>
<accession>A0A2R8YDN6</accession>
<feature type="region of interest" description="Disordered" evidence="1">
    <location>
        <begin position="30"/>
        <end position="49"/>
    </location>
</feature>
<evidence type="ECO:0000256" key="1">
    <source>
        <dbReference type="SAM" id="MobiDB-lite"/>
    </source>
</evidence>
<dbReference type="MassIVE" id="A0A2R8YDN6"/>
<evidence type="ECO:0007829" key="5">
    <source>
        <dbReference type="ProteomicsDB" id="A0A2R8YDN6"/>
    </source>
</evidence>
<evidence type="ECO:0000313" key="3">
    <source>
        <dbReference type="Proteomes" id="UP000005640"/>
    </source>
</evidence>